<keyword evidence="2" id="KW-1133">Transmembrane helix</keyword>
<feature type="region of interest" description="Disordered" evidence="1">
    <location>
        <begin position="161"/>
        <end position="187"/>
    </location>
</feature>
<keyword evidence="5" id="KW-1185">Reference proteome</keyword>
<proteinExistence type="predicted"/>
<gene>
    <name evidence="4" type="ORF">LOC71_14075</name>
</gene>
<dbReference type="InterPro" id="IPR002645">
    <property type="entry name" value="STAS_dom"/>
</dbReference>
<evidence type="ECO:0000256" key="1">
    <source>
        <dbReference type="SAM" id="MobiDB-lite"/>
    </source>
</evidence>
<dbReference type="Gene3D" id="3.30.750.24">
    <property type="entry name" value="STAS domain"/>
    <property type="match status" value="1"/>
</dbReference>
<keyword evidence="2" id="KW-0472">Membrane</keyword>
<dbReference type="Proteomes" id="UP001430306">
    <property type="component" value="Unassembled WGS sequence"/>
</dbReference>
<dbReference type="RefSeq" id="WP_230274365.1">
    <property type="nucleotide sequence ID" value="NZ_JAJKFW010000024.1"/>
</dbReference>
<feature type="compositionally biased region" description="Low complexity" evidence="1">
    <location>
        <begin position="14"/>
        <end position="32"/>
    </location>
</feature>
<feature type="compositionally biased region" description="Basic and acidic residues" evidence="1">
    <location>
        <begin position="161"/>
        <end position="172"/>
    </location>
</feature>
<evidence type="ECO:0000313" key="4">
    <source>
        <dbReference type="EMBL" id="MCC9643408.1"/>
    </source>
</evidence>
<name>A0ABS8NKR8_9BACT</name>
<evidence type="ECO:0000256" key="2">
    <source>
        <dbReference type="SAM" id="Phobius"/>
    </source>
</evidence>
<accession>A0ABS8NKR8</accession>
<dbReference type="EMBL" id="JAJKFW010000024">
    <property type="protein sequence ID" value="MCC9643408.1"/>
    <property type="molecule type" value="Genomic_DNA"/>
</dbReference>
<organism evidence="4 5">
    <name type="scientific">Rhodopirellula halodulae</name>
    <dbReference type="NCBI Taxonomy" id="2894198"/>
    <lineage>
        <taxon>Bacteria</taxon>
        <taxon>Pseudomonadati</taxon>
        <taxon>Planctomycetota</taxon>
        <taxon>Planctomycetia</taxon>
        <taxon>Pirellulales</taxon>
        <taxon>Pirellulaceae</taxon>
        <taxon>Rhodopirellula</taxon>
    </lineage>
</organism>
<evidence type="ECO:0000313" key="5">
    <source>
        <dbReference type="Proteomes" id="UP001430306"/>
    </source>
</evidence>
<comment type="caution">
    <text evidence="4">The sequence shown here is derived from an EMBL/GenBank/DDBJ whole genome shotgun (WGS) entry which is preliminary data.</text>
</comment>
<dbReference type="InterPro" id="IPR036513">
    <property type="entry name" value="STAS_dom_sf"/>
</dbReference>
<sequence length="272" mass="30659">MNQRSNPPVHESTRTQATSIQSTSIQSTPTQANSQPRQTPMIVLKWDEQINGQLPRGSLEQLKERLRRGIDHAEGKVILDLRSVSGVPSKLLLFLDHVVAYAKGRRVDIAFRATDPDMRRMLQRWSGPSAIQEPAEVLSIYDLHSSTIDAATNVIRSSLEKRSETKLADPRPKTAASVSKADPAKKRRRRTRKDFAVFAGVILAGTTVVATVEYWIIFHESAPTLASPIKTFEGDKDEMLKERDNKIRQLERALAKAQRERDDWKKAANESR</sequence>
<protein>
    <recommendedName>
        <fullName evidence="3">STAS domain-containing protein</fullName>
    </recommendedName>
</protein>
<feature type="region of interest" description="Disordered" evidence="1">
    <location>
        <begin position="253"/>
        <end position="272"/>
    </location>
</feature>
<reference evidence="4" key="1">
    <citation type="submission" date="2021-11" db="EMBL/GenBank/DDBJ databases">
        <title>Genome sequence.</title>
        <authorList>
            <person name="Sun Q."/>
        </authorList>
    </citation>
    <scope>NUCLEOTIDE SEQUENCE</scope>
    <source>
        <strain evidence="4">JC740</strain>
    </source>
</reference>
<feature type="domain" description="STAS" evidence="3">
    <location>
        <begin position="49"/>
        <end position="154"/>
    </location>
</feature>
<dbReference type="SUPFAM" id="SSF52091">
    <property type="entry name" value="SpoIIaa-like"/>
    <property type="match status" value="1"/>
</dbReference>
<feature type="region of interest" description="Disordered" evidence="1">
    <location>
        <begin position="1"/>
        <end position="37"/>
    </location>
</feature>
<evidence type="ECO:0000259" key="3">
    <source>
        <dbReference type="PROSITE" id="PS50801"/>
    </source>
</evidence>
<dbReference type="PROSITE" id="PS50801">
    <property type="entry name" value="STAS"/>
    <property type="match status" value="1"/>
</dbReference>
<feature type="transmembrane region" description="Helical" evidence="2">
    <location>
        <begin position="195"/>
        <end position="217"/>
    </location>
</feature>
<keyword evidence="2" id="KW-0812">Transmembrane</keyword>